<dbReference type="Pfam" id="PF07650">
    <property type="entry name" value="KH_2"/>
    <property type="match status" value="1"/>
</dbReference>
<evidence type="ECO:0000259" key="12">
    <source>
        <dbReference type="PROSITE" id="PS51713"/>
    </source>
</evidence>
<feature type="region of interest" description="G2" evidence="9">
    <location>
        <begin position="42"/>
        <end position="46"/>
    </location>
</feature>
<evidence type="ECO:0000256" key="3">
    <source>
        <dbReference type="ARBA" id="ARBA00022512"/>
    </source>
</evidence>
<dbReference type="GO" id="GO:0003924">
    <property type="term" value="F:GTPase activity"/>
    <property type="evidence" value="ECO:0007669"/>
    <property type="project" value="UniProtKB-UniRule"/>
</dbReference>
<protein>
    <recommendedName>
        <fullName evidence="2 8">GTPase Era</fullName>
    </recommendedName>
</protein>
<evidence type="ECO:0000256" key="4">
    <source>
        <dbReference type="ARBA" id="ARBA00022525"/>
    </source>
</evidence>
<organism evidence="13 14">
    <name type="scientific">Mycolicibacterium iranicum</name>
    <name type="common">Mycobacterium iranicum</name>
    <dbReference type="NCBI Taxonomy" id="912594"/>
    <lineage>
        <taxon>Bacteria</taxon>
        <taxon>Bacillati</taxon>
        <taxon>Actinomycetota</taxon>
        <taxon>Actinomycetes</taxon>
        <taxon>Mycobacteriales</taxon>
        <taxon>Mycobacteriaceae</taxon>
        <taxon>Mycolicibacterium</taxon>
    </lineage>
</organism>
<dbReference type="NCBIfam" id="NF000908">
    <property type="entry name" value="PRK00089.1"/>
    <property type="match status" value="1"/>
</dbReference>
<dbReference type="NCBIfam" id="TIGR00231">
    <property type="entry name" value="small_GTP"/>
    <property type="match status" value="1"/>
</dbReference>
<evidence type="ECO:0000256" key="5">
    <source>
        <dbReference type="ARBA" id="ARBA00022741"/>
    </source>
</evidence>
<evidence type="ECO:0000256" key="8">
    <source>
        <dbReference type="HAMAP-Rule" id="MF_00367"/>
    </source>
</evidence>
<dbReference type="GO" id="GO:0005525">
    <property type="term" value="F:GTP binding"/>
    <property type="evidence" value="ECO:0007669"/>
    <property type="project" value="UniProtKB-UniRule"/>
</dbReference>
<dbReference type="Proteomes" id="UP000078396">
    <property type="component" value="Unassembled WGS sequence"/>
</dbReference>
<feature type="binding site" evidence="8">
    <location>
        <begin position="127"/>
        <end position="130"/>
    </location>
    <ligand>
        <name>GTP</name>
        <dbReference type="ChEBI" id="CHEBI:37565"/>
    </ligand>
</feature>
<feature type="region of interest" description="G1" evidence="9">
    <location>
        <begin position="16"/>
        <end position="23"/>
    </location>
</feature>
<dbReference type="SUPFAM" id="SSF54814">
    <property type="entry name" value="Prokaryotic type KH domain (KH-domain type II)"/>
    <property type="match status" value="1"/>
</dbReference>
<dbReference type="HAMAP" id="MF_00367">
    <property type="entry name" value="GTPase_Era"/>
    <property type="match status" value="1"/>
</dbReference>
<evidence type="ECO:0000256" key="2">
    <source>
        <dbReference type="ARBA" id="ARBA00020484"/>
    </source>
</evidence>
<dbReference type="PROSITE" id="PS50823">
    <property type="entry name" value="KH_TYPE_2"/>
    <property type="match status" value="1"/>
</dbReference>
<dbReference type="FunFam" id="3.30.300.20:FF:000003">
    <property type="entry name" value="GTPase Era"/>
    <property type="match status" value="1"/>
</dbReference>
<dbReference type="PANTHER" id="PTHR42698">
    <property type="entry name" value="GTPASE ERA"/>
    <property type="match status" value="1"/>
</dbReference>
<dbReference type="GO" id="GO:0019843">
    <property type="term" value="F:rRNA binding"/>
    <property type="evidence" value="ECO:0007669"/>
    <property type="project" value="TreeGrafter"/>
</dbReference>
<dbReference type="Gene3D" id="3.40.50.300">
    <property type="entry name" value="P-loop containing nucleotide triphosphate hydrolases"/>
    <property type="match status" value="1"/>
</dbReference>
<dbReference type="SUPFAM" id="SSF52540">
    <property type="entry name" value="P-loop containing nucleoside triphosphate hydrolases"/>
    <property type="match status" value="1"/>
</dbReference>
<feature type="domain" description="Era-type G" evidence="12">
    <location>
        <begin position="8"/>
        <end position="178"/>
    </location>
</feature>
<proteinExistence type="inferred from homology"/>
<dbReference type="CDD" id="cd22534">
    <property type="entry name" value="KH-II_Era"/>
    <property type="match status" value="1"/>
</dbReference>
<reference evidence="13 14" key="1">
    <citation type="submission" date="2016-04" db="EMBL/GenBank/DDBJ databases">
        <title>Draft Genome Sequences of Staphylococcus capitis Strain H36, S. capitis Strain H65, S. cohnii Strain H62, S. hominis Strain H69, Mycobacterium iranicum Strain H39, Plantibacter sp. Strain H53, Pseudomonas oryzihabitans Strain H72, and Microbacterium sp. Strain H83, isolated from residential settings.</title>
        <authorList>
            <person name="Lymperopoulou D."/>
            <person name="Adams R.I."/>
            <person name="Lindow S."/>
            <person name="Coil D.A."/>
            <person name="Jospin G."/>
            <person name="Eisen J.A."/>
        </authorList>
    </citation>
    <scope>NUCLEOTIDE SEQUENCE [LARGE SCALE GENOMIC DNA]</scope>
    <source>
        <strain evidence="13 14">H39</strain>
    </source>
</reference>
<dbReference type="STRING" id="912594.AWC12_11000"/>
<dbReference type="InterPro" id="IPR030388">
    <property type="entry name" value="G_ERA_dom"/>
</dbReference>
<gene>
    <name evidence="8" type="primary">era</name>
    <name evidence="13" type="ORF">A4X20_21045</name>
</gene>
<evidence type="ECO:0000259" key="11">
    <source>
        <dbReference type="PROSITE" id="PS50823"/>
    </source>
</evidence>
<evidence type="ECO:0000256" key="7">
    <source>
        <dbReference type="ARBA" id="ARBA00023134"/>
    </source>
</evidence>
<feature type="region of interest" description="G4" evidence="9">
    <location>
        <begin position="127"/>
        <end position="130"/>
    </location>
</feature>
<dbReference type="EMBL" id="LWCS01000024">
    <property type="protein sequence ID" value="OAN37855.1"/>
    <property type="molecule type" value="Genomic_DNA"/>
</dbReference>
<dbReference type="PANTHER" id="PTHR42698:SF1">
    <property type="entry name" value="GTPASE ERA, MITOCHONDRIAL"/>
    <property type="match status" value="1"/>
</dbReference>
<dbReference type="RefSeq" id="WP_064282287.1">
    <property type="nucleotide sequence ID" value="NZ_LWCS01000024.1"/>
</dbReference>
<dbReference type="GO" id="GO:0043024">
    <property type="term" value="F:ribosomal small subunit binding"/>
    <property type="evidence" value="ECO:0007669"/>
    <property type="project" value="TreeGrafter"/>
</dbReference>
<dbReference type="GO" id="GO:0000028">
    <property type="term" value="P:ribosomal small subunit assembly"/>
    <property type="evidence" value="ECO:0007669"/>
    <property type="project" value="TreeGrafter"/>
</dbReference>
<sequence length="302" mass="33191">MTGGAEFRSGFVCFVGRPNTGKSTLTNALVGTKVAITSNRPQTTRHTIRGIVHREDFQIVLVDTPGLHRPRTLLGQRLNELVKDTYSEVDVIGMCIPADEKIGPGDRWIYEQIRAVAPKTTLIAIVTKIDKVSKDRVGEQLLAVSELVGPDTDIVPVSATSNTQLDVLVDVLVSKLPPGPAFYPDGELTDEPEEVLMAELIREAALEGVRDELPHSLAVVIDEVEQHEGRDDLIDVHAILYVERDSQKGIVIGKGGARLREVGTAARTQIEKLLGTKVYLDLRVKIAKNWQRDPKQLGRLGF</sequence>
<dbReference type="InterPro" id="IPR005225">
    <property type="entry name" value="Small_GTP-bd"/>
</dbReference>
<evidence type="ECO:0000256" key="9">
    <source>
        <dbReference type="PROSITE-ProRule" id="PRU01050"/>
    </source>
</evidence>
<dbReference type="InterPro" id="IPR004044">
    <property type="entry name" value="KH_dom_type_2"/>
</dbReference>
<dbReference type="InterPro" id="IPR006073">
    <property type="entry name" value="GTP-bd"/>
</dbReference>
<evidence type="ECO:0000256" key="6">
    <source>
        <dbReference type="ARBA" id="ARBA00022884"/>
    </source>
</evidence>
<feature type="domain" description="KH type-2" evidence="11">
    <location>
        <begin position="209"/>
        <end position="288"/>
    </location>
</feature>
<dbReference type="PROSITE" id="PS51713">
    <property type="entry name" value="G_ERA"/>
    <property type="match status" value="1"/>
</dbReference>
<dbReference type="CDD" id="cd04163">
    <property type="entry name" value="Era"/>
    <property type="match status" value="1"/>
</dbReference>
<feature type="binding site" evidence="8">
    <location>
        <begin position="16"/>
        <end position="23"/>
    </location>
    <ligand>
        <name>GTP</name>
        <dbReference type="ChEBI" id="CHEBI:37565"/>
    </ligand>
</feature>
<keyword evidence="4 8" id="KW-0964">Secreted</keyword>
<feature type="region of interest" description="G3" evidence="9">
    <location>
        <begin position="63"/>
        <end position="66"/>
    </location>
</feature>
<comment type="function">
    <text evidence="8">Exhibits GTPase activity. Binds RNA but is probably not involved in ribosome assembly in mycobacteria.</text>
</comment>
<dbReference type="GO" id="GO:0030313">
    <property type="term" value="C:cell envelope"/>
    <property type="evidence" value="ECO:0007669"/>
    <property type="project" value="UniProtKB-SubCell"/>
</dbReference>
<comment type="subcellular location">
    <subcellularLocation>
        <location evidence="8">Cell envelope</location>
    </subcellularLocation>
    <subcellularLocation>
        <location evidence="8">Secreted</location>
        <location evidence="8">Cell wall</location>
    </subcellularLocation>
</comment>
<evidence type="ECO:0000313" key="14">
    <source>
        <dbReference type="Proteomes" id="UP000078396"/>
    </source>
</evidence>
<keyword evidence="5 8" id="KW-0547">Nucleotide-binding</keyword>
<accession>A0A178LUI9</accession>
<feature type="binding site" evidence="8">
    <location>
        <begin position="63"/>
        <end position="67"/>
    </location>
    <ligand>
        <name>GTP</name>
        <dbReference type="ChEBI" id="CHEBI:37565"/>
    </ligand>
</feature>
<dbReference type="InterPro" id="IPR027417">
    <property type="entry name" value="P-loop_NTPase"/>
</dbReference>
<dbReference type="eggNOG" id="COG1159">
    <property type="taxonomic scope" value="Bacteria"/>
</dbReference>
<feature type="region of interest" description="G5" evidence="9">
    <location>
        <begin position="157"/>
        <end position="159"/>
    </location>
</feature>
<dbReference type="NCBIfam" id="TIGR00436">
    <property type="entry name" value="era"/>
    <property type="match status" value="1"/>
</dbReference>
<dbReference type="Gene3D" id="3.30.300.20">
    <property type="match status" value="1"/>
</dbReference>
<evidence type="ECO:0000256" key="1">
    <source>
        <dbReference type="ARBA" id="ARBA00007921"/>
    </source>
</evidence>
<name>A0A178LUI9_MYCIR</name>
<dbReference type="Pfam" id="PF01926">
    <property type="entry name" value="MMR_HSR1"/>
    <property type="match status" value="1"/>
</dbReference>
<dbReference type="AlphaFoldDB" id="A0A178LUI9"/>
<comment type="subunit">
    <text evidence="8">Monomer.</text>
</comment>
<keyword evidence="3 8" id="KW-0134">Cell wall</keyword>
<dbReference type="GO" id="GO:0005829">
    <property type="term" value="C:cytosol"/>
    <property type="evidence" value="ECO:0007669"/>
    <property type="project" value="TreeGrafter"/>
</dbReference>
<dbReference type="InterPro" id="IPR015946">
    <property type="entry name" value="KH_dom-like_a/b"/>
</dbReference>
<comment type="similarity">
    <text evidence="1 8 9 10">Belongs to the TRAFAC class TrmE-Era-EngA-EngB-Septin-like GTPase superfamily. Era GTPase family.</text>
</comment>
<evidence type="ECO:0000313" key="13">
    <source>
        <dbReference type="EMBL" id="OAN37855.1"/>
    </source>
</evidence>
<dbReference type="InterPro" id="IPR009019">
    <property type="entry name" value="KH_sf_prok-type"/>
</dbReference>
<evidence type="ECO:0000256" key="10">
    <source>
        <dbReference type="RuleBase" id="RU003761"/>
    </source>
</evidence>
<keyword evidence="7 8" id="KW-0342">GTP-binding</keyword>
<keyword evidence="6 8" id="KW-0694">RNA-binding</keyword>
<dbReference type="OrthoDB" id="9805918at2"/>
<dbReference type="InterPro" id="IPR005662">
    <property type="entry name" value="GTPase_Era-like"/>
</dbReference>
<comment type="caution">
    <text evidence="13">The sequence shown here is derived from an EMBL/GenBank/DDBJ whole genome shotgun (WGS) entry which is preliminary data.</text>
</comment>